<evidence type="ECO:0000313" key="3">
    <source>
        <dbReference type="Proteomes" id="UP000095283"/>
    </source>
</evidence>
<dbReference type="AlphaFoldDB" id="A0A1I7X8G8"/>
<dbReference type="InterPro" id="IPR000845">
    <property type="entry name" value="Nucleoside_phosphorylase_d"/>
</dbReference>
<feature type="transmembrane region" description="Helical" evidence="1">
    <location>
        <begin position="54"/>
        <end position="74"/>
    </location>
</feature>
<dbReference type="GO" id="GO:0004850">
    <property type="term" value="F:uridine phosphorylase activity"/>
    <property type="evidence" value="ECO:0007669"/>
    <property type="project" value="TreeGrafter"/>
</dbReference>
<keyword evidence="1" id="KW-1133">Transmembrane helix</keyword>
<protein>
    <submittedName>
        <fullName evidence="4">PNP_UDP_1 domain-containing protein</fullName>
    </submittedName>
</protein>
<dbReference type="PANTHER" id="PTHR43691:SF11">
    <property type="entry name" value="FI09636P-RELATED"/>
    <property type="match status" value="1"/>
</dbReference>
<name>A0A1I7X8G8_HETBA</name>
<evidence type="ECO:0000256" key="1">
    <source>
        <dbReference type="SAM" id="Phobius"/>
    </source>
</evidence>
<dbReference type="Pfam" id="PF01048">
    <property type="entry name" value="PNP_UDP_1"/>
    <property type="match status" value="1"/>
</dbReference>
<sequence length="268" mass="30322">MSYSVSVDVVVHETNREEIANSEIDFVHRELQSLHEKIQEAGVQNKHEKSGNPISIIPLIIFLPNLWFSIILHVQIFLEERFLTQMCLKPSNKFRFLLHLPLLSGSALLVWSNPLDVLRAYYVVVRTRPLVHAGSPQMSYPEFTLRNKYLKNAEEDFLYHFGFGINTIDIPKVFGDTKSFISWNNTLLNQHGMGSPSLSIMLVEAFKLMHHAKAHDVKFIRLGTSGGVGVEPGTVVVSTAAMNGELEDKYVQWIAGRKVGHIVIKFPS</sequence>
<evidence type="ECO:0000313" key="4">
    <source>
        <dbReference type="WBParaSite" id="Hba_13791"/>
    </source>
</evidence>
<dbReference type="Gene3D" id="3.40.50.1580">
    <property type="entry name" value="Nucleoside phosphorylase domain"/>
    <property type="match status" value="1"/>
</dbReference>
<dbReference type="GO" id="GO:0006218">
    <property type="term" value="P:uridine catabolic process"/>
    <property type="evidence" value="ECO:0007669"/>
    <property type="project" value="TreeGrafter"/>
</dbReference>
<dbReference type="WBParaSite" id="Hba_13791">
    <property type="protein sequence ID" value="Hba_13791"/>
    <property type="gene ID" value="Hba_13791"/>
</dbReference>
<dbReference type="SUPFAM" id="SSF53167">
    <property type="entry name" value="Purine and uridine phosphorylases"/>
    <property type="match status" value="1"/>
</dbReference>
<evidence type="ECO:0000259" key="2">
    <source>
        <dbReference type="Pfam" id="PF01048"/>
    </source>
</evidence>
<keyword evidence="3" id="KW-1185">Reference proteome</keyword>
<reference evidence="4" key="1">
    <citation type="submission" date="2016-11" db="UniProtKB">
        <authorList>
            <consortium name="WormBaseParasite"/>
        </authorList>
    </citation>
    <scope>IDENTIFICATION</scope>
</reference>
<dbReference type="PANTHER" id="PTHR43691">
    <property type="entry name" value="URIDINE PHOSPHORYLASE"/>
    <property type="match status" value="1"/>
</dbReference>
<dbReference type="InterPro" id="IPR035994">
    <property type="entry name" value="Nucleoside_phosphorylase_sf"/>
</dbReference>
<organism evidence="3 4">
    <name type="scientific">Heterorhabditis bacteriophora</name>
    <name type="common">Entomopathogenic nematode worm</name>
    <dbReference type="NCBI Taxonomy" id="37862"/>
    <lineage>
        <taxon>Eukaryota</taxon>
        <taxon>Metazoa</taxon>
        <taxon>Ecdysozoa</taxon>
        <taxon>Nematoda</taxon>
        <taxon>Chromadorea</taxon>
        <taxon>Rhabditida</taxon>
        <taxon>Rhabditina</taxon>
        <taxon>Rhabditomorpha</taxon>
        <taxon>Strongyloidea</taxon>
        <taxon>Heterorhabditidae</taxon>
        <taxon>Heterorhabditis</taxon>
    </lineage>
</organism>
<keyword evidence="1" id="KW-0472">Membrane</keyword>
<dbReference type="Proteomes" id="UP000095283">
    <property type="component" value="Unplaced"/>
</dbReference>
<keyword evidence="1" id="KW-0812">Transmembrane</keyword>
<accession>A0A1I7X8G8</accession>
<feature type="domain" description="Nucleoside phosphorylase" evidence="2">
    <location>
        <begin position="188"/>
        <end position="249"/>
    </location>
</feature>
<dbReference type="GO" id="GO:0005829">
    <property type="term" value="C:cytosol"/>
    <property type="evidence" value="ECO:0007669"/>
    <property type="project" value="TreeGrafter"/>
</dbReference>
<proteinExistence type="predicted"/>